<keyword evidence="3 7" id="KW-0812">Transmembrane</keyword>
<dbReference type="InterPro" id="IPR000727">
    <property type="entry name" value="T_SNARE_dom"/>
</dbReference>
<dbReference type="STRING" id="1077348.A0A2G8S124"/>
<evidence type="ECO:0000259" key="8">
    <source>
        <dbReference type="PROSITE" id="PS50192"/>
    </source>
</evidence>
<gene>
    <name evidence="9" type="ORF">GSI_10622</name>
</gene>
<name>A0A2G8S124_9APHY</name>
<evidence type="ECO:0000256" key="4">
    <source>
        <dbReference type="ARBA" id="ARBA00022989"/>
    </source>
</evidence>
<accession>A0A2G8S124</accession>
<reference evidence="9 10" key="1">
    <citation type="journal article" date="2015" name="Sci. Rep.">
        <title>Chromosome-level genome map provides insights into diverse defense mechanisms in the medicinal fungus Ganoderma sinense.</title>
        <authorList>
            <person name="Zhu Y."/>
            <person name="Xu J."/>
            <person name="Sun C."/>
            <person name="Zhou S."/>
            <person name="Xu H."/>
            <person name="Nelson D.R."/>
            <person name="Qian J."/>
            <person name="Song J."/>
            <person name="Luo H."/>
            <person name="Xiang L."/>
            <person name="Li Y."/>
            <person name="Xu Z."/>
            <person name="Ji A."/>
            <person name="Wang L."/>
            <person name="Lu S."/>
            <person name="Hayward A."/>
            <person name="Sun W."/>
            <person name="Li X."/>
            <person name="Schwartz D.C."/>
            <person name="Wang Y."/>
            <person name="Chen S."/>
        </authorList>
    </citation>
    <scope>NUCLEOTIDE SEQUENCE [LARGE SCALE GENOMIC DNA]</scope>
    <source>
        <strain evidence="9 10">ZZ0214-1</strain>
    </source>
</reference>
<dbReference type="GO" id="GO:0012505">
    <property type="term" value="C:endomembrane system"/>
    <property type="evidence" value="ECO:0007669"/>
    <property type="project" value="UniProtKB-ARBA"/>
</dbReference>
<dbReference type="AlphaFoldDB" id="A0A2G8S124"/>
<dbReference type="SMART" id="SM00397">
    <property type="entry name" value="t_SNARE"/>
    <property type="match status" value="1"/>
</dbReference>
<feature type="compositionally biased region" description="Pro residues" evidence="6">
    <location>
        <begin position="185"/>
        <end position="196"/>
    </location>
</feature>
<organism evidence="9 10">
    <name type="scientific">Ganoderma sinense ZZ0214-1</name>
    <dbReference type="NCBI Taxonomy" id="1077348"/>
    <lineage>
        <taxon>Eukaryota</taxon>
        <taxon>Fungi</taxon>
        <taxon>Dikarya</taxon>
        <taxon>Basidiomycota</taxon>
        <taxon>Agaricomycotina</taxon>
        <taxon>Agaricomycetes</taxon>
        <taxon>Polyporales</taxon>
        <taxon>Polyporaceae</taxon>
        <taxon>Ganoderma</taxon>
    </lineage>
</organism>
<dbReference type="CDD" id="cd15859">
    <property type="entry name" value="SNARE_SYN8"/>
    <property type="match status" value="1"/>
</dbReference>
<evidence type="ECO:0000256" key="5">
    <source>
        <dbReference type="ARBA" id="ARBA00023136"/>
    </source>
</evidence>
<feature type="compositionally biased region" description="Low complexity" evidence="6">
    <location>
        <begin position="171"/>
        <end position="184"/>
    </location>
</feature>
<keyword evidence="4 7" id="KW-1133">Transmembrane helix</keyword>
<comment type="subcellular location">
    <subcellularLocation>
        <location evidence="1">Membrane</location>
        <topology evidence="1">Single-pass membrane protein</topology>
    </subcellularLocation>
</comment>
<feature type="region of interest" description="Disordered" evidence="6">
    <location>
        <begin position="150"/>
        <end position="211"/>
    </location>
</feature>
<dbReference type="GO" id="GO:0005737">
    <property type="term" value="C:cytoplasm"/>
    <property type="evidence" value="ECO:0007669"/>
    <property type="project" value="UniProtKB-ARBA"/>
</dbReference>
<dbReference type="Proteomes" id="UP000230002">
    <property type="component" value="Unassembled WGS sequence"/>
</dbReference>
<proteinExistence type="predicted"/>
<evidence type="ECO:0000256" key="6">
    <source>
        <dbReference type="SAM" id="MobiDB-lite"/>
    </source>
</evidence>
<dbReference type="SUPFAM" id="SSF58038">
    <property type="entry name" value="SNARE fusion complex"/>
    <property type="match status" value="1"/>
</dbReference>
<keyword evidence="5 7" id="KW-0472">Membrane</keyword>
<protein>
    <recommendedName>
        <fullName evidence="8">t-SNARE coiled-coil homology domain-containing protein</fullName>
    </recommendedName>
</protein>
<dbReference type="PROSITE" id="PS50192">
    <property type="entry name" value="T_SNARE"/>
    <property type="match status" value="1"/>
</dbReference>
<dbReference type="OrthoDB" id="244190at2759"/>
<dbReference type="Pfam" id="PF05739">
    <property type="entry name" value="SNARE"/>
    <property type="match status" value="1"/>
</dbReference>
<keyword evidence="10" id="KW-1185">Reference proteome</keyword>
<dbReference type="Gene3D" id="1.20.5.110">
    <property type="match status" value="1"/>
</dbReference>
<evidence type="ECO:0000256" key="3">
    <source>
        <dbReference type="ARBA" id="ARBA00022692"/>
    </source>
</evidence>
<evidence type="ECO:0000313" key="9">
    <source>
        <dbReference type="EMBL" id="PIL27472.1"/>
    </source>
</evidence>
<dbReference type="GO" id="GO:0016020">
    <property type="term" value="C:membrane"/>
    <property type="evidence" value="ECO:0007669"/>
    <property type="project" value="UniProtKB-SubCell"/>
</dbReference>
<evidence type="ECO:0000256" key="7">
    <source>
        <dbReference type="SAM" id="Phobius"/>
    </source>
</evidence>
<keyword evidence="2" id="KW-0813">Transport</keyword>
<evidence type="ECO:0000256" key="1">
    <source>
        <dbReference type="ARBA" id="ARBA00004167"/>
    </source>
</evidence>
<feature type="transmembrane region" description="Helical" evidence="7">
    <location>
        <begin position="292"/>
        <end position="311"/>
    </location>
</feature>
<feature type="domain" description="T-SNARE coiled-coil homology" evidence="8">
    <location>
        <begin position="222"/>
        <end position="284"/>
    </location>
</feature>
<dbReference type="PANTHER" id="PTHR12791">
    <property type="entry name" value="GOLGI SNARE BET1-RELATED"/>
    <property type="match status" value="1"/>
</dbReference>
<comment type="caution">
    <text evidence="9">The sequence shown here is derived from an EMBL/GenBank/DDBJ whole genome shotgun (WGS) entry which is preliminary data.</text>
</comment>
<dbReference type="EMBL" id="AYKW01000034">
    <property type="protein sequence ID" value="PIL27472.1"/>
    <property type="molecule type" value="Genomic_DNA"/>
</dbReference>
<evidence type="ECO:0000256" key="2">
    <source>
        <dbReference type="ARBA" id="ARBA00022448"/>
    </source>
</evidence>
<sequence length="313" mass="34891">MAQDDEGRESFYNAFRMRKQHRSLIGSEMSHEPRRSAPYVAVVSTGAPSPNFIAFLIDQQRPRGLHPIIWHRLSMAASLSRLTSLSTQTLSLLLERQRLQSLPSNSTSLHTPQIVKNLQQLRAGILDLEEKDGQSEATKLLRTQHERMRGMLGGDPDAMGAQRCEEPELTPMSSASSSSSIPDPASAPSPLPPAPATEPRYAPYTDDPEAGYSHDEVLQQQQMLMDHQDVHLDELSRSITRQRDLSLQINDELDVHTGLLEGLDHDLDRTDSRLTGARRRLDRVAKGARENGSTVMIGLLILVLLILIIVFKT</sequence>
<evidence type="ECO:0000313" key="10">
    <source>
        <dbReference type="Proteomes" id="UP000230002"/>
    </source>
</evidence>